<dbReference type="PANTHER" id="PTHR23502">
    <property type="entry name" value="MAJOR FACILITATOR SUPERFAMILY"/>
    <property type="match status" value="1"/>
</dbReference>
<evidence type="ECO:0000256" key="5">
    <source>
        <dbReference type="ARBA" id="ARBA00022989"/>
    </source>
</evidence>
<feature type="transmembrane region" description="Helical" evidence="8">
    <location>
        <begin position="405"/>
        <end position="424"/>
    </location>
</feature>
<gene>
    <name evidence="10" type="ORF">PAXINDRAFT_172623</name>
</gene>
<evidence type="ECO:0000256" key="1">
    <source>
        <dbReference type="ARBA" id="ARBA00004651"/>
    </source>
</evidence>
<organism evidence="10 11">
    <name type="scientific">Paxillus involutus ATCC 200175</name>
    <dbReference type="NCBI Taxonomy" id="664439"/>
    <lineage>
        <taxon>Eukaryota</taxon>
        <taxon>Fungi</taxon>
        <taxon>Dikarya</taxon>
        <taxon>Basidiomycota</taxon>
        <taxon>Agaricomycotina</taxon>
        <taxon>Agaricomycetes</taxon>
        <taxon>Agaricomycetidae</taxon>
        <taxon>Boletales</taxon>
        <taxon>Paxilineae</taxon>
        <taxon>Paxillaceae</taxon>
        <taxon>Paxillus</taxon>
    </lineage>
</organism>
<feature type="transmembrane region" description="Helical" evidence="8">
    <location>
        <begin position="335"/>
        <end position="354"/>
    </location>
</feature>
<comment type="similarity">
    <text evidence="7">Belongs to the major facilitator superfamily. DHA1 family. Polyamines/proton antiporter (TC 2.A.1.2.16) subfamily.</text>
</comment>
<evidence type="ECO:0000256" key="6">
    <source>
        <dbReference type="ARBA" id="ARBA00023136"/>
    </source>
</evidence>
<dbReference type="OrthoDB" id="5376138at2759"/>
<feature type="transmembrane region" description="Helical" evidence="8">
    <location>
        <begin position="59"/>
        <end position="80"/>
    </location>
</feature>
<dbReference type="EMBL" id="KN819504">
    <property type="protein sequence ID" value="KIJ09119.1"/>
    <property type="molecule type" value="Genomic_DNA"/>
</dbReference>
<dbReference type="Proteomes" id="UP000053647">
    <property type="component" value="Unassembled WGS sequence"/>
</dbReference>
<dbReference type="PROSITE" id="PS00216">
    <property type="entry name" value="SUGAR_TRANSPORT_1"/>
    <property type="match status" value="1"/>
</dbReference>
<keyword evidence="11" id="KW-1185">Reference proteome</keyword>
<accession>A0A0C9SPN5</accession>
<feature type="transmembrane region" description="Helical" evidence="8">
    <location>
        <begin position="288"/>
        <end position="307"/>
    </location>
</feature>
<feature type="domain" description="Major facilitator superfamily (MFS) profile" evidence="9">
    <location>
        <begin position="24"/>
        <end position="452"/>
    </location>
</feature>
<dbReference type="GO" id="GO:0022857">
    <property type="term" value="F:transmembrane transporter activity"/>
    <property type="evidence" value="ECO:0007669"/>
    <property type="project" value="InterPro"/>
</dbReference>
<evidence type="ECO:0000259" key="9">
    <source>
        <dbReference type="PROSITE" id="PS50850"/>
    </source>
</evidence>
<keyword evidence="3" id="KW-1003">Cell membrane</keyword>
<dbReference type="PANTHER" id="PTHR23502:SF186">
    <property type="entry name" value="MAJOR FACILITATOR SUPERFAMILY (MFS) PROFILE DOMAIN-CONTAINING PROTEIN"/>
    <property type="match status" value="1"/>
</dbReference>
<dbReference type="GO" id="GO:0042908">
    <property type="term" value="P:xenobiotic transport"/>
    <property type="evidence" value="ECO:0007669"/>
    <property type="project" value="UniProtKB-ARBA"/>
</dbReference>
<reference evidence="11" key="2">
    <citation type="submission" date="2015-01" db="EMBL/GenBank/DDBJ databases">
        <title>Evolutionary Origins and Diversification of the Mycorrhizal Mutualists.</title>
        <authorList>
            <consortium name="DOE Joint Genome Institute"/>
            <consortium name="Mycorrhizal Genomics Consortium"/>
            <person name="Kohler A."/>
            <person name="Kuo A."/>
            <person name="Nagy L.G."/>
            <person name="Floudas D."/>
            <person name="Copeland A."/>
            <person name="Barry K.W."/>
            <person name="Cichocki N."/>
            <person name="Veneault-Fourrey C."/>
            <person name="LaButti K."/>
            <person name="Lindquist E.A."/>
            <person name="Lipzen A."/>
            <person name="Lundell T."/>
            <person name="Morin E."/>
            <person name="Murat C."/>
            <person name="Riley R."/>
            <person name="Ohm R."/>
            <person name="Sun H."/>
            <person name="Tunlid A."/>
            <person name="Henrissat B."/>
            <person name="Grigoriev I.V."/>
            <person name="Hibbett D.S."/>
            <person name="Martin F."/>
        </authorList>
    </citation>
    <scope>NUCLEOTIDE SEQUENCE [LARGE SCALE GENOMIC DNA]</scope>
    <source>
        <strain evidence="11">ATCC 200175</strain>
    </source>
</reference>
<evidence type="ECO:0000256" key="8">
    <source>
        <dbReference type="SAM" id="Phobius"/>
    </source>
</evidence>
<dbReference type="Gene3D" id="1.20.1250.20">
    <property type="entry name" value="MFS general substrate transporter like domains"/>
    <property type="match status" value="1"/>
</dbReference>
<evidence type="ECO:0000256" key="3">
    <source>
        <dbReference type="ARBA" id="ARBA00022475"/>
    </source>
</evidence>
<evidence type="ECO:0000256" key="7">
    <source>
        <dbReference type="ARBA" id="ARBA00038459"/>
    </source>
</evidence>
<dbReference type="InterPro" id="IPR020846">
    <property type="entry name" value="MFS_dom"/>
</dbReference>
<feature type="transmembrane region" description="Helical" evidence="8">
    <location>
        <begin position="24"/>
        <end position="47"/>
    </location>
</feature>
<dbReference type="GO" id="GO:0005886">
    <property type="term" value="C:plasma membrane"/>
    <property type="evidence" value="ECO:0007669"/>
    <property type="project" value="UniProtKB-SubCell"/>
</dbReference>
<dbReference type="InterPro" id="IPR036259">
    <property type="entry name" value="MFS_trans_sf"/>
</dbReference>
<evidence type="ECO:0000256" key="4">
    <source>
        <dbReference type="ARBA" id="ARBA00022692"/>
    </source>
</evidence>
<dbReference type="AlphaFoldDB" id="A0A0C9SPN5"/>
<comment type="subcellular location">
    <subcellularLocation>
        <location evidence="1">Cell membrane</location>
        <topology evidence="1">Multi-pass membrane protein</topology>
    </subcellularLocation>
</comment>
<evidence type="ECO:0000313" key="11">
    <source>
        <dbReference type="Proteomes" id="UP000053647"/>
    </source>
</evidence>
<dbReference type="HOGENOM" id="CLU_008455_11_0_1"/>
<feature type="transmembrane region" description="Helical" evidence="8">
    <location>
        <begin position="180"/>
        <end position="200"/>
    </location>
</feature>
<feature type="transmembrane region" description="Helical" evidence="8">
    <location>
        <begin position="92"/>
        <end position="114"/>
    </location>
</feature>
<keyword evidence="4 8" id="KW-0812">Transmembrane</keyword>
<dbReference type="SUPFAM" id="SSF103473">
    <property type="entry name" value="MFS general substrate transporter"/>
    <property type="match status" value="1"/>
</dbReference>
<feature type="transmembrane region" description="Helical" evidence="8">
    <location>
        <begin position="360"/>
        <end position="384"/>
    </location>
</feature>
<protein>
    <recommendedName>
        <fullName evidence="9">Major facilitator superfamily (MFS) profile domain-containing protein</fullName>
    </recommendedName>
</protein>
<dbReference type="GO" id="GO:0140115">
    <property type="term" value="P:export across plasma membrane"/>
    <property type="evidence" value="ECO:0007669"/>
    <property type="project" value="UniProtKB-ARBA"/>
</dbReference>
<feature type="transmembrane region" description="Helical" evidence="8">
    <location>
        <begin position="120"/>
        <end position="138"/>
    </location>
</feature>
<proteinExistence type="inferred from homology"/>
<keyword evidence="2" id="KW-0813">Transport</keyword>
<name>A0A0C9SPN5_PAXIN</name>
<sequence length="498" mass="54395">MSQVPSFVLSFEHDPRQWSKWRRWMIALVIWNLIAPVDLTLTFYSGMQEQIQDYFETTTFIATLGVGLYNFGATFGPLIGAPLSELYGRRPVYIGASVGFVIFSLGTALSPTIISLLGCRALAGLIGSAVFSLYGGSLSDMFTPDERGPLVALFTIVLQGAPTIGPVPSSLLGATVHWRWLMGFIAVWAAVITAVVICLPETEATAIRRRLAKEQGDVMAKVSTPAQQTKNIWSKALLTPIVMLRREPIVFWTAAYHAFVYGLLFLLLEAYPHVYNSHYDMSRQEAGLVFIAPFLGNLLGVLVYFCFLKPQYEAQQRATFMQSGGKREIAPEARLPGVTFASLFTPIGMFWFAFSAHPDVHWFIPVLSGVPVGMGMTLLQLSLFNYYIDLYPTRSASVIAANTAVRNLVSAVFPSIGVPLYNYLGIRNASLLLACISCVGFPTGVVLLVYGKRLRAASRWAKQDVVNVSDTASCLGVVAPLLGQPPQNTYGGTSSAAN</sequence>
<keyword evidence="6 8" id="KW-0472">Membrane</keyword>
<keyword evidence="5 8" id="KW-1133">Transmembrane helix</keyword>
<dbReference type="InterPro" id="IPR011701">
    <property type="entry name" value="MFS"/>
</dbReference>
<dbReference type="InterPro" id="IPR005829">
    <property type="entry name" value="Sugar_transporter_CS"/>
</dbReference>
<feature type="transmembrane region" description="Helical" evidence="8">
    <location>
        <begin position="430"/>
        <end position="450"/>
    </location>
</feature>
<evidence type="ECO:0000256" key="2">
    <source>
        <dbReference type="ARBA" id="ARBA00022448"/>
    </source>
</evidence>
<feature type="transmembrane region" description="Helical" evidence="8">
    <location>
        <begin position="249"/>
        <end position="268"/>
    </location>
</feature>
<reference evidence="10 11" key="1">
    <citation type="submission" date="2014-06" db="EMBL/GenBank/DDBJ databases">
        <authorList>
            <consortium name="DOE Joint Genome Institute"/>
            <person name="Kuo A."/>
            <person name="Kohler A."/>
            <person name="Nagy L.G."/>
            <person name="Floudas D."/>
            <person name="Copeland A."/>
            <person name="Barry K.W."/>
            <person name="Cichocki N."/>
            <person name="Veneault-Fourrey C."/>
            <person name="LaButti K."/>
            <person name="Lindquist E.A."/>
            <person name="Lipzen A."/>
            <person name="Lundell T."/>
            <person name="Morin E."/>
            <person name="Murat C."/>
            <person name="Sun H."/>
            <person name="Tunlid A."/>
            <person name="Henrissat B."/>
            <person name="Grigoriev I.V."/>
            <person name="Hibbett D.S."/>
            <person name="Martin F."/>
            <person name="Nordberg H.P."/>
            <person name="Cantor M.N."/>
            <person name="Hua S.X."/>
        </authorList>
    </citation>
    <scope>NUCLEOTIDE SEQUENCE [LARGE SCALE GENOMIC DNA]</scope>
    <source>
        <strain evidence="10 11">ATCC 200175</strain>
    </source>
</reference>
<dbReference type="Pfam" id="PF07690">
    <property type="entry name" value="MFS_1"/>
    <property type="match status" value="1"/>
</dbReference>
<evidence type="ECO:0000313" key="10">
    <source>
        <dbReference type="EMBL" id="KIJ09119.1"/>
    </source>
</evidence>
<dbReference type="PROSITE" id="PS50850">
    <property type="entry name" value="MFS"/>
    <property type="match status" value="1"/>
</dbReference>